<protein>
    <submittedName>
        <fullName evidence="2">Uncharacterized protein</fullName>
    </submittedName>
</protein>
<gene>
    <name evidence="2" type="ORF">PUN28_008676</name>
</gene>
<accession>A0AAW2G3S7</accession>
<organism evidence="2 3">
    <name type="scientific">Cardiocondyla obscurior</name>
    <dbReference type="NCBI Taxonomy" id="286306"/>
    <lineage>
        <taxon>Eukaryota</taxon>
        <taxon>Metazoa</taxon>
        <taxon>Ecdysozoa</taxon>
        <taxon>Arthropoda</taxon>
        <taxon>Hexapoda</taxon>
        <taxon>Insecta</taxon>
        <taxon>Pterygota</taxon>
        <taxon>Neoptera</taxon>
        <taxon>Endopterygota</taxon>
        <taxon>Hymenoptera</taxon>
        <taxon>Apocrita</taxon>
        <taxon>Aculeata</taxon>
        <taxon>Formicoidea</taxon>
        <taxon>Formicidae</taxon>
        <taxon>Myrmicinae</taxon>
        <taxon>Cardiocondyla</taxon>
    </lineage>
</organism>
<feature type="region of interest" description="Disordered" evidence="1">
    <location>
        <begin position="36"/>
        <end position="80"/>
    </location>
</feature>
<dbReference type="Proteomes" id="UP001430953">
    <property type="component" value="Unassembled WGS sequence"/>
</dbReference>
<dbReference type="AlphaFoldDB" id="A0AAW2G3S7"/>
<evidence type="ECO:0000256" key="1">
    <source>
        <dbReference type="SAM" id="MobiDB-lite"/>
    </source>
</evidence>
<evidence type="ECO:0000313" key="2">
    <source>
        <dbReference type="EMBL" id="KAL0121162.1"/>
    </source>
</evidence>
<reference evidence="2 3" key="1">
    <citation type="submission" date="2023-03" db="EMBL/GenBank/DDBJ databases">
        <title>High recombination rates correlate with genetic variation in Cardiocondyla obscurior ants.</title>
        <authorList>
            <person name="Errbii M."/>
        </authorList>
    </citation>
    <scope>NUCLEOTIDE SEQUENCE [LARGE SCALE GENOMIC DNA]</scope>
    <source>
        <strain evidence="2">Alpha-2009</strain>
        <tissue evidence="2">Whole body</tissue>
    </source>
</reference>
<comment type="caution">
    <text evidence="2">The sequence shown here is derived from an EMBL/GenBank/DDBJ whole genome shotgun (WGS) entry which is preliminary data.</text>
</comment>
<feature type="compositionally biased region" description="Basic and acidic residues" evidence="1">
    <location>
        <begin position="65"/>
        <end position="77"/>
    </location>
</feature>
<keyword evidence="3" id="KW-1185">Reference proteome</keyword>
<dbReference type="EMBL" id="JADYXP020000007">
    <property type="protein sequence ID" value="KAL0121162.1"/>
    <property type="molecule type" value="Genomic_DNA"/>
</dbReference>
<evidence type="ECO:0000313" key="3">
    <source>
        <dbReference type="Proteomes" id="UP001430953"/>
    </source>
</evidence>
<name>A0AAW2G3S7_9HYME</name>
<proteinExistence type="predicted"/>
<sequence>MAGYLSSVGLPFSYVRFRAFIRALFALTRSHNARTSLLKKKKKRRTRKANTTNINKSTTECCRLSSRERTTERESLVARDPASKTPDSILRLLLAVTKRHSNIFVNNENVDLPFSRK</sequence>
<feature type="compositionally biased region" description="Basic residues" evidence="1">
    <location>
        <begin position="37"/>
        <end position="48"/>
    </location>
</feature>